<dbReference type="OrthoDB" id="8111384at2"/>
<organism evidence="2 3">
    <name type="scientific">Limimaricola cinnabarinus</name>
    <dbReference type="NCBI Taxonomy" id="1125964"/>
    <lineage>
        <taxon>Bacteria</taxon>
        <taxon>Pseudomonadati</taxon>
        <taxon>Pseudomonadota</taxon>
        <taxon>Alphaproteobacteria</taxon>
        <taxon>Rhodobacterales</taxon>
        <taxon>Paracoccaceae</taxon>
        <taxon>Limimaricola</taxon>
    </lineage>
</organism>
<feature type="signal peptide" evidence="1">
    <location>
        <begin position="1"/>
        <end position="26"/>
    </location>
</feature>
<evidence type="ECO:0000313" key="3">
    <source>
        <dbReference type="Proteomes" id="UP000221860"/>
    </source>
</evidence>
<dbReference type="AlphaFoldDB" id="A0A2G1MG50"/>
<dbReference type="InterPro" id="IPR011852">
    <property type="entry name" value="TRAP_TAXI"/>
</dbReference>
<accession>A0A2G1MG50</accession>
<dbReference type="EMBL" id="NQWH01000012">
    <property type="protein sequence ID" value="PHP27708.1"/>
    <property type="molecule type" value="Genomic_DNA"/>
</dbReference>
<protein>
    <recommendedName>
        <fullName evidence="4">C4-dicarboxylate ABC transporter substrate-binding protein</fullName>
    </recommendedName>
</protein>
<gene>
    <name evidence="2" type="ORF">CJ301_09950</name>
</gene>
<evidence type="ECO:0000313" key="2">
    <source>
        <dbReference type="EMBL" id="PHP27708.1"/>
    </source>
</evidence>
<dbReference type="Pfam" id="PF16868">
    <property type="entry name" value="NMT1_3"/>
    <property type="match status" value="1"/>
</dbReference>
<name>A0A2G1MG50_9RHOB</name>
<dbReference type="SUPFAM" id="SSF53850">
    <property type="entry name" value="Periplasmic binding protein-like II"/>
    <property type="match status" value="1"/>
</dbReference>
<reference evidence="2 3" key="1">
    <citation type="submission" date="2017-08" db="EMBL/GenBank/DDBJ databases">
        <title>Draft Genome Sequence of Loktanella cinnabarina Strain XM1, Isolated from Coastal Surface Water.</title>
        <authorList>
            <person name="Ma R."/>
            <person name="Wang J."/>
            <person name="Wang Q."/>
            <person name="Ma Z."/>
            <person name="Li J."/>
            <person name="Chen L."/>
        </authorList>
    </citation>
    <scope>NUCLEOTIDE SEQUENCE [LARGE SCALE GENOMIC DNA]</scope>
    <source>
        <strain evidence="2 3">XM1</strain>
    </source>
</reference>
<dbReference type="Proteomes" id="UP000221860">
    <property type="component" value="Unassembled WGS sequence"/>
</dbReference>
<keyword evidence="1" id="KW-0732">Signal</keyword>
<evidence type="ECO:0000256" key="1">
    <source>
        <dbReference type="SAM" id="SignalP"/>
    </source>
</evidence>
<dbReference type="NCBIfam" id="TIGR02122">
    <property type="entry name" value="TRAP_TAXI"/>
    <property type="match status" value="1"/>
</dbReference>
<dbReference type="PANTHER" id="PTHR42941:SF1">
    <property type="entry name" value="SLL1037 PROTEIN"/>
    <property type="match status" value="1"/>
</dbReference>
<feature type="chain" id="PRO_5013867962" description="C4-dicarboxylate ABC transporter substrate-binding protein" evidence="1">
    <location>
        <begin position="27"/>
        <end position="337"/>
    </location>
</feature>
<dbReference type="PANTHER" id="PTHR42941">
    <property type="entry name" value="SLL1037 PROTEIN"/>
    <property type="match status" value="1"/>
</dbReference>
<comment type="caution">
    <text evidence="2">The sequence shown here is derived from an EMBL/GenBank/DDBJ whole genome shotgun (WGS) entry which is preliminary data.</text>
</comment>
<sequence length="337" mass="35944">MIRISALPRALVGMALAAGLAAPATAQIYKGETAGVGDPVHTMFVSFVNQARKSDVQIQVNAGQTLTKSMLNGAKGELAFFSAVPSLVPLMQAGEAMYAPISDAPELAENLRAILGFQAGAYHPVTLDGSGIESWQDIEGKTVFTGPPAGSASATSEALIRAITGFEPNEDYTAVRLSWGEGDDALSDGKIDMMIRPAEVGSANIEQFGLSGRFRLLSIPAEAAQQEETRRIFGEPGRGMTSFDGTLYKGQLTEGEITALGFYQFIGTHEGMPEDVVYEVTKAFWENIDEVQGSAQFLREVTPETAFVGVNVPLHPGALRYYDEAGFEIPAKLRADG</sequence>
<dbReference type="RefSeq" id="WP_099276884.1">
    <property type="nucleotide sequence ID" value="NZ_KZ304958.1"/>
</dbReference>
<proteinExistence type="predicted"/>
<keyword evidence="3" id="KW-1185">Reference proteome</keyword>
<evidence type="ECO:0008006" key="4">
    <source>
        <dbReference type="Google" id="ProtNLM"/>
    </source>
</evidence>
<dbReference type="Gene3D" id="3.40.190.10">
    <property type="entry name" value="Periplasmic binding protein-like II"/>
    <property type="match status" value="2"/>
</dbReference>